<dbReference type="EMBL" id="CP071795">
    <property type="protein sequence ID" value="QTD36232.1"/>
    <property type="molecule type" value="Genomic_DNA"/>
</dbReference>
<organism evidence="1 2">
    <name type="scientific">Polaribacter batillariae</name>
    <dbReference type="NCBI Taxonomy" id="2808900"/>
    <lineage>
        <taxon>Bacteria</taxon>
        <taxon>Pseudomonadati</taxon>
        <taxon>Bacteroidota</taxon>
        <taxon>Flavobacteriia</taxon>
        <taxon>Flavobacteriales</taxon>
        <taxon>Flavobacteriaceae</taxon>
    </lineage>
</organism>
<dbReference type="Proteomes" id="UP000663935">
    <property type="component" value="Chromosome"/>
</dbReference>
<proteinExistence type="predicted"/>
<protein>
    <submittedName>
        <fullName evidence="1">Gluconate 2-dehydrogenase subunit 3 family protein</fullName>
    </submittedName>
</protein>
<evidence type="ECO:0000313" key="2">
    <source>
        <dbReference type="Proteomes" id="UP000663935"/>
    </source>
</evidence>
<evidence type="ECO:0000313" key="1">
    <source>
        <dbReference type="EMBL" id="QTD36232.1"/>
    </source>
</evidence>
<dbReference type="RefSeq" id="WP_207970424.1">
    <property type="nucleotide sequence ID" value="NZ_CP071795.1"/>
</dbReference>
<dbReference type="PROSITE" id="PS51257">
    <property type="entry name" value="PROKAR_LIPOPROTEIN"/>
    <property type="match status" value="1"/>
</dbReference>
<reference evidence="1 2" key="1">
    <citation type="submission" date="2021-03" db="EMBL/GenBank/DDBJ databases">
        <title>Complete genome of Polaribacter_sp.G4M1.</title>
        <authorList>
            <person name="Jeong S.W."/>
            <person name="Bae J.W."/>
        </authorList>
    </citation>
    <scope>NUCLEOTIDE SEQUENCE [LARGE SCALE GENOMIC DNA]</scope>
    <source>
        <strain evidence="1 2">G4M1</strain>
    </source>
</reference>
<gene>
    <name evidence="1" type="ORF">JL193_08620</name>
</gene>
<name>A0ABX7SPT9_9FLAO</name>
<dbReference type="Pfam" id="PF13618">
    <property type="entry name" value="Gluconate_2-dh3"/>
    <property type="match status" value="1"/>
</dbReference>
<keyword evidence="2" id="KW-1185">Reference proteome</keyword>
<accession>A0ABX7SPT9</accession>
<dbReference type="InterPro" id="IPR027056">
    <property type="entry name" value="Gluconate_2DH_su3"/>
</dbReference>
<sequence length="206" mass="23164">MKRRESLKILTFGLGGVVAAPVLLQLLSSCKTDRTVQWAPQFLTEEGVFVVSHLADLILPASKTMGALDVKVPQFIDLVLEKVATKAAQEKFNKGAILFKKSFEKTFTKEISEGTKSNFLTLLNTYFKISSNRQVQIFKLLESNQVSNENKETCFIYSYLMFVRHYTLFGYYTSEEVGKEILTYNPTPGFYNGCVPVEEAGNIQSA</sequence>